<comment type="similarity">
    <text evidence="2">Belongs to the GLE1 family.</text>
</comment>
<keyword evidence="6" id="KW-0811">Translocation</keyword>
<comment type="subcellular location">
    <subcellularLocation>
        <location evidence="1">Nucleus</location>
        <location evidence="1">Nuclear pore complex</location>
    </subcellularLocation>
</comment>
<feature type="compositionally biased region" description="Basic residues" evidence="11">
    <location>
        <begin position="20"/>
        <end position="30"/>
    </location>
</feature>
<feature type="compositionally biased region" description="Low complexity" evidence="11">
    <location>
        <begin position="79"/>
        <end position="94"/>
    </location>
</feature>
<evidence type="ECO:0000256" key="7">
    <source>
        <dbReference type="ARBA" id="ARBA00023132"/>
    </source>
</evidence>
<dbReference type="InterPro" id="IPR012476">
    <property type="entry name" value="GLE1"/>
</dbReference>
<feature type="region of interest" description="Disordered" evidence="11">
    <location>
        <begin position="311"/>
        <end position="397"/>
    </location>
</feature>
<evidence type="ECO:0000256" key="10">
    <source>
        <dbReference type="ARBA" id="ARBA00029983"/>
    </source>
</evidence>
<evidence type="ECO:0000256" key="3">
    <source>
        <dbReference type="ARBA" id="ARBA00022448"/>
    </source>
</evidence>
<evidence type="ECO:0000313" key="12">
    <source>
        <dbReference type="EMBL" id="TFK20071.1"/>
    </source>
</evidence>
<evidence type="ECO:0000256" key="9">
    <source>
        <dbReference type="ARBA" id="ARBA00026227"/>
    </source>
</evidence>
<sequence length="758" mass="85492">MRFGLPRSPSPSPVRGTKSLTKRTKKHRTKLVPPPKAAVSPKPTYRRGTSFGLRDDSDDSNSGSDVEDGPHDGYGGGAYDSSSSDGPVSSSSESSFEEGDSVKLTLSRDGSESSSDESFDFTISTSATGQRLKKLPKGKGKAKGPEVLDEYPTSISASGSKGTGSRLKLEDRDPLRASLERTMRSPEKYKRLDETVASIRMRTRYHDPYEEWEKNTKNEAFKSARRQHETINSSLDASLSQAETNARQTLEAQHRNQMDQVLTQLRRIRLKHDNDESILREQWKKGDKELWERIERVIGIEENKVKARLEEERKKREEEQRKKEEAERVKKEAEDKKRKEIEQQQEAERKRKEEEDRKRQEEEDARKREEEAVKKREEEERLGLAKNQKEREAREAFGYRTSSEEWKLARTTLLQLKDTVMAVVKSDRETKKIFNEYRRKITPKVGQVTNDTDSINRVSTELLQLLRPVPPHRPLVYTALCSSLAKAILLQAETEVTAEKKAALPIAHVAFNLLTTLDGVFREIFWAKYVQRTGGWVIPTVVPYEKDADGRKWGEGPKERGRGRGGAGERWYVMGYRKSESAAEGNSGNGSTRPANLETLAEYTIRISGMVRVYWEIVKVQLRHPDRAFIDGPGSGQGGGGGQSPFGIARFWMWFARMAAVRPLLETGIGAELVHTALEVLGAEAADIWGHQWVKVLQLVYDGATTGLYPERAISEATLTPGAPKENIVLGGKTAEGRAARARVQMEVERIVRGEKKS</sequence>
<feature type="compositionally biased region" description="Basic residues" evidence="11">
    <location>
        <begin position="131"/>
        <end position="142"/>
    </location>
</feature>
<keyword evidence="3" id="KW-0813">Transport</keyword>
<dbReference type="PANTHER" id="PTHR12960:SF0">
    <property type="entry name" value="MRNA EXPORT FACTOR GLE1"/>
    <property type="match status" value="1"/>
</dbReference>
<evidence type="ECO:0000256" key="1">
    <source>
        <dbReference type="ARBA" id="ARBA00004567"/>
    </source>
</evidence>
<dbReference type="OrthoDB" id="420884at2759"/>
<dbReference type="Gene3D" id="1.25.40.510">
    <property type="entry name" value="GLE1-like"/>
    <property type="match status" value="1"/>
</dbReference>
<dbReference type="Pfam" id="PF07817">
    <property type="entry name" value="GLE1"/>
    <property type="match status" value="1"/>
</dbReference>
<gene>
    <name evidence="12" type="ORF">FA15DRAFT_647557</name>
</gene>
<keyword evidence="5" id="KW-0653">Protein transport</keyword>
<dbReference type="InterPro" id="IPR038506">
    <property type="entry name" value="GLE1-like_sf"/>
</dbReference>
<keyword evidence="4" id="KW-0509">mRNA transport</keyword>
<dbReference type="GO" id="GO:0016973">
    <property type="term" value="P:poly(A)+ mRNA export from nucleus"/>
    <property type="evidence" value="ECO:0007669"/>
    <property type="project" value="InterPro"/>
</dbReference>
<evidence type="ECO:0000256" key="5">
    <source>
        <dbReference type="ARBA" id="ARBA00022927"/>
    </source>
</evidence>
<feature type="region of interest" description="Disordered" evidence="11">
    <location>
        <begin position="215"/>
        <end position="258"/>
    </location>
</feature>
<dbReference type="GO" id="GO:0000822">
    <property type="term" value="F:inositol hexakisphosphate binding"/>
    <property type="evidence" value="ECO:0007669"/>
    <property type="project" value="TreeGrafter"/>
</dbReference>
<evidence type="ECO:0000256" key="2">
    <source>
        <dbReference type="ARBA" id="ARBA00011056"/>
    </source>
</evidence>
<dbReference type="EMBL" id="ML210313">
    <property type="protein sequence ID" value="TFK20071.1"/>
    <property type="molecule type" value="Genomic_DNA"/>
</dbReference>
<organism evidence="12 13">
    <name type="scientific">Coprinopsis marcescibilis</name>
    <name type="common">Agaric fungus</name>
    <name type="synonym">Psathyrella marcescibilis</name>
    <dbReference type="NCBI Taxonomy" id="230819"/>
    <lineage>
        <taxon>Eukaryota</taxon>
        <taxon>Fungi</taxon>
        <taxon>Dikarya</taxon>
        <taxon>Basidiomycota</taxon>
        <taxon>Agaricomycotina</taxon>
        <taxon>Agaricomycetes</taxon>
        <taxon>Agaricomycetidae</taxon>
        <taxon>Agaricales</taxon>
        <taxon>Agaricineae</taxon>
        <taxon>Psathyrellaceae</taxon>
        <taxon>Coprinopsis</taxon>
    </lineage>
</organism>
<accession>A0A5C3KIJ8</accession>
<proteinExistence type="inferred from homology"/>
<dbReference type="GO" id="GO:0031369">
    <property type="term" value="F:translation initiation factor binding"/>
    <property type="evidence" value="ECO:0007669"/>
    <property type="project" value="TreeGrafter"/>
</dbReference>
<feature type="region of interest" description="Disordered" evidence="11">
    <location>
        <begin position="1"/>
        <end position="189"/>
    </location>
</feature>
<keyword evidence="13" id="KW-1185">Reference proteome</keyword>
<dbReference type="Proteomes" id="UP000307440">
    <property type="component" value="Unassembled WGS sequence"/>
</dbReference>
<evidence type="ECO:0000313" key="13">
    <source>
        <dbReference type="Proteomes" id="UP000307440"/>
    </source>
</evidence>
<dbReference type="GO" id="GO:0005737">
    <property type="term" value="C:cytoplasm"/>
    <property type="evidence" value="ECO:0007669"/>
    <property type="project" value="TreeGrafter"/>
</dbReference>
<dbReference type="PANTHER" id="PTHR12960">
    <property type="entry name" value="GLE-1-RELATED"/>
    <property type="match status" value="1"/>
</dbReference>
<name>A0A5C3KIJ8_COPMA</name>
<dbReference type="GO" id="GO:0015031">
    <property type="term" value="P:protein transport"/>
    <property type="evidence" value="ECO:0007669"/>
    <property type="project" value="UniProtKB-KW"/>
</dbReference>
<dbReference type="AlphaFoldDB" id="A0A5C3KIJ8"/>
<keyword evidence="8" id="KW-0539">Nucleus</keyword>
<dbReference type="GO" id="GO:0005543">
    <property type="term" value="F:phospholipid binding"/>
    <property type="evidence" value="ECO:0007669"/>
    <property type="project" value="TreeGrafter"/>
</dbReference>
<keyword evidence="7" id="KW-0906">Nuclear pore complex</keyword>
<evidence type="ECO:0000256" key="4">
    <source>
        <dbReference type="ARBA" id="ARBA00022816"/>
    </source>
</evidence>
<feature type="compositionally biased region" description="Basic and acidic residues" evidence="11">
    <location>
        <begin position="167"/>
        <end position="189"/>
    </location>
</feature>
<protein>
    <recommendedName>
        <fullName evidence="9">mRNA export factor GLE1</fullName>
    </recommendedName>
    <alternativeName>
        <fullName evidence="10">Nucleoporin GLE1</fullName>
    </alternativeName>
</protein>
<evidence type="ECO:0000256" key="6">
    <source>
        <dbReference type="ARBA" id="ARBA00023010"/>
    </source>
</evidence>
<reference evidence="12 13" key="1">
    <citation type="journal article" date="2019" name="Nat. Ecol. Evol.">
        <title>Megaphylogeny resolves global patterns of mushroom evolution.</title>
        <authorList>
            <person name="Varga T."/>
            <person name="Krizsan K."/>
            <person name="Foldi C."/>
            <person name="Dima B."/>
            <person name="Sanchez-Garcia M."/>
            <person name="Sanchez-Ramirez S."/>
            <person name="Szollosi G.J."/>
            <person name="Szarkandi J.G."/>
            <person name="Papp V."/>
            <person name="Albert L."/>
            <person name="Andreopoulos W."/>
            <person name="Angelini C."/>
            <person name="Antonin V."/>
            <person name="Barry K.W."/>
            <person name="Bougher N.L."/>
            <person name="Buchanan P."/>
            <person name="Buyck B."/>
            <person name="Bense V."/>
            <person name="Catcheside P."/>
            <person name="Chovatia M."/>
            <person name="Cooper J."/>
            <person name="Damon W."/>
            <person name="Desjardin D."/>
            <person name="Finy P."/>
            <person name="Geml J."/>
            <person name="Haridas S."/>
            <person name="Hughes K."/>
            <person name="Justo A."/>
            <person name="Karasinski D."/>
            <person name="Kautmanova I."/>
            <person name="Kiss B."/>
            <person name="Kocsube S."/>
            <person name="Kotiranta H."/>
            <person name="LaButti K.M."/>
            <person name="Lechner B.E."/>
            <person name="Liimatainen K."/>
            <person name="Lipzen A."/>
            <person name="Lukacs Z."/>
            <person name="Mihaltcheva S."/>
            <person name="Morgado L.N."/>
            <person name="Niskanen T."/>
            <person name="Noordeloos M.E."/>
            <person name="Ohm R.A."/>
            <person name="Ortiz-Santana B."/>
            <person name="Ovrebo C."/>
            <person name="Racz N."/>
            <person name="Riley R."/>
            <person name="Savchenko A."/>
            <person name="Shiryaev A."/>
            <person name="Soop K."/>
            <person name="Spirin V."/>
            <person name="Szebenyi C."/>
            <person name="Tomsovsky M."/>
            <person name="Tulloss R.E."/>
            <person name="Uehling J."/>
            <person name="Grigoriev I.V."/>
            <person name="Vagvolgyi C."/>
            <person name="Papp T."/>
            <person name="Martin F.M."/>
            <person name="Miettinen O."/>
            <person name="Hibbett D.S."/>
            <person name="Nagy L.G."/>
        </authorList>
    </citation>
    <scope>NUCLEOTIDE SEQUENCE [LARGE SCALE GENOMIC DNA]</scope>
    <source>
        <strain evidence="12 13">CBS 121175</strain>
    </source>
</reference>
<evidence type="ECO:0000256" key="8">
    <source>
        <dbReference type="ARBA" id="ARBA00023242"/>
    </source>
</evidence>
<evidence type="ECO:0000256" key="11">
    <source>
        <dbReference type="SAM" id="MobiDB-lite"/>
    </source>
</evidence>
<feature type="compositionally biased region" description="Polar residues" evidence="11">
    <location>
        <begin position="230"/>
        <end position="251"/>
    </location>
</feature>
<dbReference type="STRING" id="230819.A0A5C3KIJ8"/>
<dbReference type="GO" id="GO:0044614">
    <property type="term" value="C:nuclear pore cytoplasmic filaments"/>
    <property type="evidence" value="ECO:0007669"/>
    <property type="project" value="TreeGrafter"/>
</dbReference>
<feature type="compositionally biased region" description="Basic and acidic residues" evidence="11">
    <location>
        <begin position="215"/>
        <end position="229"/>
    </location>
</feature>